<sequence>MSPTITHFKGWYVTEGTTGTQTVTTSTQTTISVSVGLTGNVEGGFAVET</sequence>
<dbReference type="Proteomes" id="UP000556436">
    <property type="component" value="Unassembled WGS sequence"/>
</dbReference>
<gene>
    <name evidence="1" type="ORF">FHS38_003548</name>
</gene>
<dbReference type="AlphaFoldDB" id="A0A7W7PEZ0"/>
<proteinExistence type="predicted"/>
<feature type="non-terminal residue" evidence="1">
    <location>
        <position position="49"/>
    </location>
</feature>
<evidence type="ECO:0000313" key="1">
    <source>
        <dbReference type="EMBL" id="MBB4887494.1"/>
    </source>
</evidence>
<keyword evidence="2" id="KW-1185">Reference proteome</keyword>
<organism evidence="1 2">
    <name type="scientific">Streptomyces netropsis</name>
    <name type="common">Streptoverticillium netropsis</name>
    <dbReference type="NCBI Taxonomy" id="55404"/>
    <lineage>
        <taxon>Bacteria</taxon>
        <taxon>Bacillati</taxon>
        <taxon>Actinomycetota</taxon>
        <taxon>Actinomycetes</taxon>
        <taxon>Kitasatosporales</taxon>
        <taxon>Streptomycetaceae</taxon>
        <taxon>Streptomyces</taxon>
    </lineage>
</organism>
<accession>A0A7W7PEZ0</accession>
<protein>
    <submittedName>
        <fullName evidence="1">Uncharacterized protein</fullName>
    </submittedName>
</protein>
<reference evidence="1 2" key="1">
    <citation type="submission" date="2020-08" db="EMBL/GenBank/DDBJ databases">
        <title>Genomic Encyclopedia of Type Strains, Phase III (KMG-III): the genomes of soil and plant-associated and newly described type strains.</title>
        <authorList>
            <person name="Whitman W."/>
        </authorList>
    </citation>
    <scope>NUCLEOTIDE SEQUENCE [LARGE SCALE GENOMIC DNA]</scope>
    <source>
        <strain evidence="1 2">CECT 3265</strain>
    </source>
</reference>
<evidence type="ECO:0000313" key="2">
    <source>
        <dbReference type="Proteomes" id="UP000556436"/>
    </source>
</evidence>
<dbReference type="EMBL" id="JACHJG010000006">
    <property type="protein sequence ID" value="MBB4887494.1"/>
    <property type="molecule type" value="Genomic_DNA"/>
</dbReference>
<comment type="caution">
    <text evidence="1">The sequence shown here is derived from an EMBL/GenBank/DDBJ whole genome shotgun (WGS) entry which is preliminary data.</text>
</comment>
<name>A0A7W7PEZ0_STRNE</name>